<dbReference type="InterPro" id="IPR050832">
    <property type="entry name" value="Bact_Acetyltransf"/>
</dbReference>
<dbReference type="PROSITE" id="PS51186">
    <property type="entry name" value="GNAT"/>
    <property type="match status" value="1"/>
</dbReference>
<evidence type="ECO:0000313" key="4">
    <source>
        <dbReference type="EMBL" id="MBC3882451.1"/>
    </source>
</evidence>
<dbReference type="InterPro" id="IPR016181">
    <property type="entry name" value="Acyl_CoA_acyltransferase"/>
</dbReference>
<comment type="caution">
    <text evidence="4">The sequence shown here is derived from an EMBL/GenBank/DDBJ whole genome shotgun (WGS) entry which is preliminary data.</text>
</comment>
<accession>A0A923KTP4</accession>
<dbReference type="CDD" id="cd04301">
    <property type="entry name" value="NAT_SF"/>
    <property type="match status" value="1"/>
</dbReference>
<dbReference type="EMBL" id="JACOFZ010000005">
    <property type="protein sequence ID" value="MBC3882451.1"/>
    <property type="molecule type" value="Genomic_DNA"/>
</dbReference>
<proteinExistence type="predicted"/>
<evidence type="ECO:0000313" key="5">
    <source>
        <dbReference type="Proteomes" id="UP000627446"/>
    </source>
</evidence>
<dbReference type="AlphaFoldDB" id="A0A923KTP4"/>
<evidence type="ECO:0000256" key="1">
    <source>
        <dbReference type="ARBA" id="ARBA00022679"/>
    </source>
</evidence>
<dbReference type="Pfam" id="PF00583">
    <property type="entry name" value="Acetyltransf_1"/>
    <property type="match status" value="1"/>
</dbReference>
<evidence type="ECO:0000256" key="2">
    <source>
        <dbReference type="ARBA" id="ARBA00023315"/>
    </source>
</evidence>
<dbReference type="PANTHER" id="PTHR43877">
    <property type="entry name" value="AMINOALKYLPHOSPHONATE N-ACETYLTRANSFERASE-RELATED-RELATED"/>
    <property type="match status" value="1"/>
</dbReference>
<keyword evidence="5" id="KW-1185">Reference proteome</keyword>
<reference evidence="4" key="1">
    <citation type="submission" date="2020-08" db="EMBL/GenBank/DDBJ databases">
        <title>Novel species isolated from subtropical streams in China.</title>
        <authorList>
            <person name="Lu H."/>
        </authorList>
    </citation>
    <scope>NUCLEOTIDE SEQUENCE</scope>
    <source>
        <strain evidence="4">LX22W</strain>
    </source>
</reference>
<dbReference type="SUPFAM" id="SSF55729">
    <property type="entry name" value="Acyl-CoA N-acyltransferases (Nat)"/>
    <property type="match status" value="1"/>
</dbReference>
<dbReference type="InterPro" id="IPR000182">
    <property type="entry name" value="GNAT_dom"/>
</dbReference>
<feature type="domain" description="N-acetyltransferase" evidence="3">
    <location>
        <begin position="1"/>
        <end position="127"/>
    </location>
</feature>
<protein>
    <submittedName>
        <fullName evidence="4">GNAT family N-acetyltransferase</fullName>
    </submittedName>
</protein>
<evidence type="ECO:0000259" key="3">
    <source>
        <dbReference type="PROSITE" id="PS51186"/>
    </source>
</evidence>
<sequence>MSVIRRSVRENILRDPSKVTIEMYHDYLHHAGRAWVCEYQGKIIGFSYAALADHSIWALFVSPEHEGLGAGKRLLKFACEWLFSQGAKQVQLSTAAGTRADRFYANQGWNRSELPDSRDVKFILPRPIR</sequence>
<dbReference type="Proteomes" id="UP000627446">
    <property type="component" value="Unassembled WGS sequence"/>
</dbReference>
<dbReference type="GO" id="GO:0016747">
    <property type="term" value="F:acyltransferase activity, transferring groups other than amino-acyl groups"/>
    <property type="evidence" value="ECO:0007669"/>
    <property type="project" value="InterPro"/>
</dbReference>
<gene>
    <name evidence="4" type="ORF">H8K36_13745</name>
</gene>
<dbReference type="Gene3D" id="3.40.630.30">
    <property type="match status" value="1"/>
</dbReference>
<dbReference type="PANTHER" id="PTHR43877:SF2">
    <property type="entry name" value="AMINOALKYLPHOSPHONATE N-ACETYLTRANSFERASE-RELATED"/>
    <property type="match status" value="1"/>
</dbReference>
<name>A0A923KTP4_9BURK</name>
<organism evidence="4 5">
    <name type="scientific">Undibacterium nitidum</name>
    <dbReference type="NCBI Taxonomy" id="2762298"/>
    <lineage>
        <taxon>Bacteria</taxon>
        <taxon>Pseudomonadati</taxon>
        <taxon>Pseudomonadota</taxon>
        <taxon>Betaproteobacteria</taxon>
        <taxon>Burkholderiales</taxon>
        <taxon>Oxalobacteraceae</taxon>
        <taxon>Undibacterium</taxon>
    </lineage>
</organism>
<keyword evidence="2" id="KW-0012">Acyltransferase</keyword>
<keyword evidence="1" id="KW-0808">Transferase</keyword>